<accession>A0A6P3YCI5</accession>
<organism evidence="1 2">
    <name type="scientific">Dinoponera quadriceps</name>
    <name type="common">South American ant</name>
    <dbReference type="NCBI Taxonomy" id="609295"/>
    <lineage>
        <taxon>Eukaryota</taxon>
        <taxon>Metazoa</taxon>
        <taxon>Ecdysozoa</taxon>
        <taxon>Arthropoda</taxon>
        <taxon>Hexapoda</taxon>
        <taxon>Insecta</taxon>
        <taxon>Pterygota</taxon>
        <taxon>Neoptera</taxon>
        <taxon>Endopterygota</taxon>
        <taxon>Hymenoptera</taxon>
        <taxon>Apocrita</taxon>
        <taxon>Aculeata</taxon>
        <taxon>Formicoidea</taxon>
        <taxon>Formicidae</taxon>
        <taxon>Ponerinae</taxon>
        <taxon>Ponerini</taxon>
        <taxon>Dinoponera</taxon>
    </lineage>
</organism>
<name>A0A6P3YCI5_DINQU</name>
<protein>
    <submittedName>
        <fullName evidence="2">Uncharacterized protein LOC106751254</fullName>
    </submittedName>
</protein>
<reference evidence="2" key="1">
    <citation type="submission" date="2025-08" db="UniProtKB">
        <authorList>
            <consortium name="RefSeq"/>
        </authorList>
    </citation>
    <scope>IDENTIFICATION</scope>
</reference>
<dbReference type="Proteomes" id="UP000515204">
    <property type="component" value="Unplaced"/>
</dbReference>
<dbReference type="OrthoDB" id="8058917at2759"/>
<evidence type="ECO:0000313" key="2">
    <source>
        <dbReference type="RefSeq" id="XP_014487597.1"/>
    </source>
</evidence>
<dbReference type="AlphaFoldDB" id="A0A6P3YCI5"/>
<gene>
    <name evidence="2" type="primary">LOC106751254</name>
</gene>
<proteinExistence type="predicted"/>
<dbReference type="KEGG" id="dqu:106751254"/>
<dbReference type="GeneID" id="106751254"/>
<evidence type="ECO:0000313" key="1">
    <source>
        <dbReference type="Proteomes" id="UP000515204"/>
    </source>
</evidence>
<keyword evidence="1" id="KW-1185">Reference proteome</keyword>
<feature type="non-terminal residue" evidence="2">
    <location>
        <position position="169"/>
    </location>
</feature>
<sequence length="169" mass="19022">MYAETYERIGEFRWNDRVELTVTLAKKQARQKAILRWKLQLGGPQTPGRRTVDAIRSCLQEWIDRARGGLLFPLAQVLTGHGCIGDYLCRIERERTARCHYCAAGRNSAQHTLAECPAWADQRGALVSVVGAYLSLPAVVRAMVASEQKLKEVSSFCDQVMRQKEDAGR</sequence>
<dbReference type="RefSeq" id="XP_014487597.1">
    <property type="nucleotide sequence ID" value="XM_014632111.1"/>
</dbReference>